<feature type="signal peptide" evidence="6">
    <location>
        <begin position="1"/>
        <end position="25"/>
    </location>
</feature>
<dbReference type="NCBIfam" id="NF009391">
    <property type="entry name" value="PRK12750.1"/>
    <property type="match status" value="1"/>
</dbReference>
<dbReference type="InterPro" id="IPR012899">
    <property type="entry name" value="LTXXQ"/>
</dbReference>
<dbReference type="GO" id="GO:0051082">
    <property type="term" value="F:unfolded protein binding"/>
    <property type="evidence" value="ECO:0007669"/>
    <property type="project" value="TreeGrafter"/>
</dbReference>
<dbReference type="Gene3D" id="1.20.120.1490">
    <property type="match status" value="1"/>
</dbReference>
<dbReference type="AlphaFoldDB" id="A0A5P9CHA6"/>
<feature type="chain" id="PRO_5025038652" evidence="6">
    <location>
        <begin position="26"/>
        <end position="165"/>
    </location>
</feature>
<gene>
    <name evidence="7" type="primary">cpxP</name>
    <name evidence="7" type="ORF">FIV01_01205</name>
</gene>
<protein>
    <submittedName>
        <fullName evidence="7">Periplasmic protein CpxP</fullName>
    </submittedName>
</protein>
<dbReference type="CDD" id="cd09916">
    <property type="entry name" value="CpxP_like"/>
    <property type="match status" value="1"/>
</dbReference>
<dbReference type="Proteomes" id="UP000326936">
    <property type="component" value="Chromosome"/>
</dbReference>
<name>A0A5P9CHA6_9VIBR</name>
<comment type="similarity">
    <text evidence="2">Belongs to the CpxP/Spy family.</text>
</comment>
<dbReference type="RefSeq" id="WP_152429386.1">
    <property type="nucleotide sequence ID" value="NZ_CBCSDK010000006.1"/>
</dbReference>
<keyword evidence="4" id="KW-0574">Periplasm</keyword>
<dbReference type="InterPro" id="IPR052211">
    <property type="entry name" value="Cpx_auxiliary_protein"/>
</dbReference>
<reference evidence="7 8" key="1">
    <citation type="submission" date="2019-10" db="EMBL/GenBank/DDBJ databases">
        <title>Complete genome sequence of Vibrio sp. strain THAF100, isolated from non-filtered water from the water column of tank 6 of a marine aquarium containing stony-coral fragments. Water maintained at 26 degree C.</title>
        <authorList>
            <person name="Ruckert C."/>
            <person name="Franco A."/>
            <person name="Kalinowski J."/>
            <person name="Glaeser S."/>
        </authorList>
    </citation>
    <scope>NUCLEOTIDE SEQUENCE [LARGE SCALE GENOMIC DNA]</scope>
    <source>
        <strain evidence="7 8">THAF100</strain>
    </source>
</reference>
<evidence type="ECO:0000256" key="6">
    <source>
        <dbReference type="SAM" id="SignalP"/>
    </source>
</evidence>
<dbReference type="PANTHER" id="PTHR38102:SF1">
    <property type="entry name" value="PERIPLASMIC CHAPERONE SPY"/>
    <property type="match status" value="1"/>
</dbReference>
<evidence type="ECO:0000256" key="2">
    <source>
        <dbReference type="ARBA" id="ARBA00008441"/>
    </source>
</evidence>
<evidence type="ECO:0000313" key="7">
    <source>
        <dbReference type="EMBL" id="QFT25077.1"/>
    </source>
</evidence>
<dbReference type="OrthoDB" id="6105813at2"/>
<comment type="subcellular location">
    <subcellularLocation>
        <location evidence="1">Periplasm</location>
    </subcellularLocation>
</comment>
<feature type="region of interest" description="Disordered" evidence="5">
    <location>
        <begin position="146"/>
        <end position="165"/>
    </location>
</feature>
<sequence length="165" mass="19017" precursor="true">MKKVTKIVLATIVLPLTLSSASVLASVGKEHDKQEHKASLLDRSLIRKLDLTQEQQAQLKQLRETMKKDLKGQYQESFAEHQAERQANREKMQALVLAESFDKAAANELARAMIEQQTEHKVNMLEKQHQMLSVLTPEQKAKYAELLKERDDTRAKKRQERLTKN</sequence>
<evidence type="ECO:0000256" key="5">
    <source>
        <dbReference type="SAM" id="MobiDB-lite"/>
    </source>
</evidence>
<dbReference type="EMBL" id="CP045350">
    <property type="protein sequence ID" value="QFT25077.1"/>
    <property type="molecule type" value="Genomic_DNA"/>
</dbReference>
<proteinExistence type="inferred from homology"/>
<evidence type="ECO:0000256" key="1">
    <source>
        <dbReference type="ARBA" id="ARBA00004418"/>
    </source>
</evidence>
<organism evidence="7 8">
    <name type="scientific">Vibrio aquimaris</name>
    <dbReference type="NCBI Taxonomy" id="2587862"/>
    <lineage>
        <taxon>Bacteria</taxon>
        <taxon>Pseudomonadati</taxon>
        <taxon>Pseudomonadota</taxon>
        <taxon>Gammaproteobacteria</taxon>
        <taxon>Vibrionales</taxon>
        <taxon>Vibrionaceae</taxon>
        <taxon>Vibrio</taxon>
    </lineage>
</organism>
<dbReference type="PANTHER" id="PTHR38102">
    <property type="entry name" value="PERIPLASMIC CHAPERONE SPY"/>
    <property type="match status" value="1"/>
</dbReference>
<evidence type="ECO:0000256" key="4">
    <source>
        <dbReference type="ARBA" id="ARBA00022764"/>
    </source>
</evidence>
<evidence type="ECO:0000256" key="3">
    <source>
        <dbReference type="ARBA" id="ARBA00022729"/>
    </source>
</evidence>
<evidence type="ECO:0000313" key="8">
    <source>
        <dbReference type="Proteomes" id="UP000326936"/>
    </source>
</evidence>
<keyword evidence="3 6" id="KW-0732">Signal</keyword>
<dbReference type="KEGG" id="vaq:FIV01_01205"/>
<dbReference type="Pfam" id="PF07813">
    <property type="entry name" value="LTXXQ"/>
    <property type="match status" value="1"/>
</dbReference>
<accession>A0A5P9CHA6</accession>
<keyword evidence="8" id="KW-1185">Reference proteome</keyword>
<dbReference type="GO" id="GO:0030288">
    <property type="term" value="C:outer membrane-bounded periplasmic space"/>
    <property type="evidence" value="ECO:0007669"/>
    <property type="project" value="TreeGrafter"/>
</dbReference>